<dbReference type="InterPro" id="IPR035680">
    <property type="entry name" value="Clx_II_MBL"/>
</dbReference>
<evidence type="ECO:0000256" key="3">
    <source>
        <dbReference type="ARBA" id="ARBA00006759"/>
    </source>
</evidence>
<proteinExistence type="inferred from homology"/>
<evidence type="ECO:0000256" key="1">
    <source>
        <dbReference type="ARBA" id="ARBA00001623"/>
    </source>
</evidence>
<dbReference type="SMART" id="SM00849">
    <property type="entry name" value="Lactamase_B"/>
    <property type="match status" value="1"/>
</dbReference>
<keyword evidence="5 7" id="KW-0378">Hydrolase</keyword>
<dbReference type="InterPro" id="IPR036866">
    <property type="entry name" value="RibonucZ/Hydroxyglut_hydro"/>
</dbReference>
<dbReference type="GO" id="GO:0019243">
    <property type="term" value="P:methylglyoxal catabolic process to D-lactate via S-lactoyl-glutathione"/>
    <property type="evidence" value="ECO:0007669"/>
    <property type="project" value="UniProtKB-UniRule"/>
</dbReference>
<dbReference type="AlphaFoldDB" id="A0A2V1K3Z9"/>
<gene>
    <name evidence="7 9" type="primary">gloB</name>
    <name evidence="9" type="ORF">DD235_07170</name>
</gene>
<dbReference type="InterPro" id="IPR032282">
    <property type="entry name" value="HAGH_C"/>
</dbReference>
<evidence type="ECO:0000313" key="9">
    <source>
        <dbReference type="EMBL" id="PWF24083.1"/>
    </source>
</evidence>
<dbReference type="GO" id="GO:0046872">
    <property type="term" value="F:metal ion binding"/>
    <property type="evidence" value="ECO:0007669"/>
    <property type="project" value="UniProtKB-KW"/>
</dbReference>
<feature type="binding site" evidence="7">
    <location>
        <position position="60"/>
    </location>
    <ligand>
        <name>Zn(2+)</name>
        <dbReference type="ChEBI" id="CHEBI:29105"/>
        <label>1</label>
    </ligand>
</feature>
<comment type="similarity">
    <text evidence="3 7">Belongs to the metallo-beta-lactamase superfamily. Glyoxalase II family.</text>
</comment>
<evidence type="ECO:0000256" key="4">
    <source>
        <dbReference type="ARBA" id="ARBA00022723"/>
    </source>
</evidence>
<dbReference type="SUPFAM" id="SSF56281">
    <property type="entry name" value="Metallo-hydrolase/oxidoreductase"/>
    <property type="match status" value="1"/>
</dbReference>
<dbReference type="PANTHER" id="PTHR43705:SF1">
    <property type="entry name" value="HYDROXYACYLGLUTATHIONE HYDROLASE GLOB"/>
    <property type="match status" value="1"/>
</dbReference>
<feature type="binding site" evidence="7">
    <location>
        <position position="138"/>
    </location>
    <ligand>
        <name>Zn(2+)</name>
        <dbReference type="ChEBI" id="CHEBI:29105"/>
        <label>1</label>
    </ligand>
</feature>
<keyword evidence="6 7" id="KW-0862">Zinc</keyword>
<dbReference type="Gene3D" id="3.60.15.10">
    <property type="entry name" value="Ribonuclease Z/Hydroxyacylglutathione hydrolase-like"/>
    <property type="match status" value="1"/>
</dbReference>
<dbReference type="PIRSF" id="PIRSF005457">
    <property type="entry name" value="Glx"/>
    <property type="match status" value="1"/>
</dbReference>
<evidence type="ECO:0000259" key="8">
    <source>
        <dbReference type="SMART" id="SM00849"/>
    </source>
</evidence>
<comment type="pathway">
    <text evidence="2 7">Secondary metabolite metabolism; methylglyoxal degradation; (R)-lactate from methylglyoxal: step 2/2.</text>
</comment>
<dbReference type="UniPathway" id="UPA00619">
    <property type="reaction ID" value="UER00676"/>
</dbReference>
<organism evidence="9 10">
    <name type="scientific">Corticimicrobacter populi</name>
    <dbReference type="NCBI Taxonomy" id="2175229"/>
    <lineage>
        <taxon>Bacteria</taxon>
        <taxon>Pseudomonadati</taxon>
        <taxon>Pseudomonadota</taxon>
        <taxon>Betaproteobacteria</taxon>
        <taxon>Burkholderiales</taxon>
        <taxon>Alcaligenaceae</taxon>
        <taxon>Corticimicrobacter</taxon>
    </lineage>
</organism>
<evidence type="ECO:0000256" key="5">
    <source>
        <dbReference type="ARBA" id="ARBA00022801"/>
    </source>
</evidence>
<comment type="caution">
    <text evidence="9">The sequence shown here is derived from an EMBL/GenBank/DDBJ whole genome shotgun (WGS) entry which is preliminary data.</text>
</comment>
<dbReference type="Pfam" id="PF16123">
    <property type="entry name" value="HAGH_C"/>
    <property type="match status" value="1"/>
</dbReference>
<feature type="binding site" evidence="7">
    <location>
        <position position="176"/>
    </location>
    <ligand>
        <name>Zn(2+)</name>
        <dbReference type="ChEBI" id="CHEBI:29105"/>
        <label>2</label>
    </ligand>
</feature>
<dbReference type="CDD" id="cd07723">
    <property type="entry name" value="hydroxyacylglutathione_hydrolase_MBL-fold"/>
    <property type="match status" value="1"/>
</dbReference>
<dbReference type="InterPro" id="IPR017782">
    <property type="entry name" value="Hydroxyacylglutathione_Hdrlase"/>
</dbReference>
<reference evidence="10" key="1">
    <citation type="submission" date="2018-05" db="EMBL/GenBank/DDBJ databases">
        <authorList>
            <person name="Li Y."/>
        </authorList>
    </citation>
    <scope>NUCLEOTIDE SEQUENCE [LARGE SCALE GENOMIC DNA]</scope>
    <source>
        <strain evidence="10">3d-2-2</strain>
    </source>
</reference>
<dbReference type="Pfam" id="PF00753">
    <property type="entry name" value="Lactamase_B"/>
    <property type="match status" value="1"/>
</dbReference>
<keyword evidence="4 7" id="KW-0479">Metal-binding</keyword>
<dbReference type="GO" id="GO:0004416">
    <property type="term" value="F:hydroxyacylglutathione hydrolase activity"/>
    <property type="evidence" value="ECO:0007669"/>
    <property type="project" value="UniProtKB-UniRule"/>
</dbReference>
<dbReference type="Proteomes" id="UP000245212">
    <property type="component" value="Unassembled WGS sequence"/>
</dbReference>
<comment type="cofactor">
    <cofactor evidence="7">
        <name>Zn(2+)</name>
        <dbReference type="ChEBI" id="CHEBI:29105"/>
    </cofactor>
    <text evidence="7">Binds 2 Zn(2+) ions per subunit.</text>
</comment>
<sequence>MNTFAHPHLLALPALSDNYIWLWHAGRHAVVIDPGEAVPVQRALDEHGLQLSAILLTHHHHDHVGGVTELSHDSSIPVYGPARESLPRCDIRVEGGSRFTLAAAGIDCTVYNVPGHTAGHVAYLASPAQGPALLFCGDTLFSGGCGRLFEGTPAQMLASLAQFTDLPGDTLVCCAHEYTLSNLKWARAVDPGNDALQNWQQRATHLRAQGLPTLPVPLAQELAINPFLRTREPAIRQAAGLWAGHALDSEVEVFAALREWKNQYK</sequence>
<dbReference type="InterPro" id="IPR050110">
    <property type="entry name" value="Glyoxalase_II_hydrolase"/>
</dbReference>
<feature type="binding site" evidence="7">
    <location>
        <position position="138"/>
    </location>
    <ligand>
        <name>Zn(2+)</name>
        <dbReference type="ChEBI" id="CHEBI:29105"/>
        <label>2</label>
    </ligand>
</feature>
<dbReference type="PANTHER" id="PTHR43705">
    <property type="entry name" value="HYDROXYACYLGLUTATHIONE HYDROLASE"/>
    <property type="match status" value="1"/>
</dbReference>
<keyword evidence="10" id="KW-1185">Reference proteome</keyword>
<feature type="binding site" evidence="7">
    <location>
        <position position="63"/>
    </location>
    <ligand>
        <name>Zn(2+)</name>
        <dbReference type="ChEBI" id="CHEBI:29105"/>
        <label>2</label>
    </ligand>
</feature>
<evidence type="ECO:0000313" key="10">
    <source>
        <dbReference type="Proteomes" id="UP000245212"/>
    </source>
</evidence>
<dbReference type="RefSeq" id="WP_109061361.1">
    <property type="nucleotide sequence ID" value="NZ_QETA01000002.1"/>
</dbReference>
<feature type="binding site" evidence="7">
    <location>
        <position position="116"/>
    </location>
    <ligand>
        <name>Zn(2+)</name>
        <dbReference type="ChEBI" id="CHEBI:29105"/>
        <label>1</label>
    </ligand>
</feature>
<dbReference type="HAMAP" id="MF_01374">
    <property type="entry name" value="Glyoxalase_2"/>
    <property type="match status" value="1"/>
</dbReference>
<dbReference type="EC" id="3.1.2.6" evidence="7"/>
<evidence type="ECO:0000256" key="7">
    <source>
        <dbReference type="HAMAP-Rule" id="MF_01374"/>
    </source>
</evidence>
<accession>A0A2V1K3Z9</accession>
<dbReference type="InterPro" id="IPR001279">
    <property type="entry name" value="Metallo-B-lactamas"/>
</dbReference>
<protein>
    <recommendedName>
        <fullName evidence="7">Hydroxyacylglutathione hydrolase</fullName>
        <ecNumber evidence="7">3.1.2.6</ecNumber>
    </recommendedName>
    <alternativeName>
        <fullName evidence="7">Glyoxalase II</fullName>
        <shortName evidence="7">Glx II</shortName>
    </alternativeName>
</protein>
<comment type="function">
    <text evidence="7">Thiolesterase that catalyzes the hydrolysis of S-D-lactoyl-glutathione to form glutathione and D-lactic acid.</text>
</comment>
<dbReference type="EMBL" id="QETA01000002">
    <property type="protein sequence ID" value="PWF24083.1"/>
    <property type="molecule type" value="Genomic_DNA"/>
</dbReference>
<feature type="binding site" evidence="7">
    <location>
        <position position="58"/>
    </location>
    <ligand>
        <name>Zn(2+)</name>
        <dbReference type="ChEBI" id="CHEBI:29105"/>
        <label>1</label>
    </ligand>
</feature>
<feature type="domain" description="Metallo-beta-lactamase" evidence="8">
    <location>
        <begin position="17"/>
        <end position="176"/>
    </location>
</feature>
<comment type="catalytic activity">
    <reaction evidence="1 7">
        <text>an S-(2-hydroxyacyl)glutathione + H2O = a 2-hydroxy carboxylate + glutathione + H(+)</text>
        <dbReference type="Rhea" id="RHEA:21864"/>
        <dbReference type="ChEBI" id="CHEBI:15377"/>
        <dbReference type="ChEBI" id="CHEBI:15378"/>
        <dbReference type="ChEBI" id="CHEBI:57925"/>
        <dbReference type="ChEBI" id="CHEBI:58896"/>
        <dbReference type="ChEBI" id="CHEBI:71261"/>
        <dbReference type="EC" id="3.1.2.6"/>
    </reaction>
</comment>
<comment type="subunit">
    <text evidence="7">Monomer.</text>
</comment>
<evidence type="ECO:0000256" key="2">
    <source>
        <dbReference type="ARBA" id="ARBA00004963"/>
    </source>
</evidence>
<dbReference type="NCBIfam" id="TIGR03413">
    <property type="entry name" value="GSH_gloB"/>
    <property type="match status" value="1"/>
</dbReference>
<feature type="binding site" evidence="7">
    <location>
        <position position="62"/>
    </location>
    <ligand>
        <name>Zn(2+)</name>
        <dbReference type="ChEBI" id="CHEBI:29105"/>
        <label>2</label>
    </ligand>
</feature>
<name>A0A2V1K3Z9_9BURK</name>
<evidence type="ECO:0000256" key="6">
    <source>
        <dbReference type="ARBA" id="ARBA00022833"/>
    </source>
</evidence>